<comment type="caution">
    <text evidence="1">The sequence shown here is derived from an EMBL/GenBank/DDBJ whole genome shotgun (WGS) entry which is preliminary data.</text>
</comment>
<evidence type="ECO:0000313" key="2">
    <source>
        <dbReference type="Proteomes" id="UP001596445"/>
    </source>
</evidence>
<evidence type="ECO:0000313" key="1">
    <source>
        <dbReference type="EMBL" id="MFC7059899.1"/>
    </source>
</evidence>
<dbReference type="Proteomes" id="UP001596445">
    <property type="component" value="Unassembled WGS sequence"/>
</dbReference>
<dbReference type="EMBL" id="JBHSZI010000004">
    <property type="protein sequence ID" value="MFC7059899.1"/>
    <property type="molecule type" value="Genomic_DNA"/>
</dbReference>
<organism evidence="1 2">
    <name type="scientific">Halovenus salina</name>
    <dbReference type="NCBI Taxonomy" id="1510225"/>
    <lineage>
        <taxon>Archaea</taxon>
        <taxon>Methanobacteriati</taxon>
        <taxon>Methanobacteriota</taxon>
        <taxon>Stenosarchaea group</taxon>
        <taxon>Halobacteria</taxon>
        <taxon>Halobacteriales</taxon>
        <taxon>Haloarculaceae</taxon>
        <taxon>Halovenus</taxon>
    </lineage>
</organism>
<proteinExistence type="predicted"/>
<reference evidence="1 2" key="1">
    <citation type="journal article" date="2019" name="Int. J. Syst. Evol. Microbiol.">
        <title>The Global Catalogue of Microorganisms (GCM) 10K type strain sequencing project: providing services to taxonomists for standard genome sequencing and annotation.</title>
        <authorList>
            <consortium name="The Broad Institute Genomics Platform"/>
            <consortium name="The Broad Institute Genome Sequencing Center for Infectious Disease"/>
            <person name="Wu L."/>
            <person name="Ma J."/>
        </authorList>
    </citation>
    <scope>NUCLEOTIDE SEQUENCE [LARGE SCALE GENOMIC DNA]</scope>
    <source>
        <strain evidence="1 2">JCM 30072</strain>
    </source>
</reference>
<protein>
    <submittedName>
        <fullName evidence="1">Helix-hairpin-helix domain-containing protein</fullName>
    </submittedName>
</protein>
<dbReference type="AlphaFoldDB" id="A0ABD5W6B4"/>
<sequence>MTTIEYAPALDPLLEISVPEDWLVGVVPEPGQRLTDADRQEERLLGQLLLGSEQPIATRLGFVYYGGLSSDQETSTPDNQISVRYDSETEQYELSSMKAKTTVRTVDAATDWINDQFHTVETVVDTYLVVSEIGADIHGLGRTGLRGLVNTFETIAAIRDADVETLADVPYVSEENATAVQTALADVEASDGGNLTARERELQSVDSPLILDLQEGPVAGKLVPSGASEPKYRTDGFEWLGTDR</sequence>
<name>A0ABD5W6B4_9EURY</name>
<dbReference type="SUPFAM" id="SSF47781">
    <property type="entry name" value="RuvA domain 2-like"/>
    <property type="match status" value="1"/>
</dbReference>
<gene>
    <name evidence="1" type="ORF">ACFQQG_18930</name>
</gene>
<dbReference type="Pfam" id="PF14520">
    <property type="entry name" value="HHH_5"/>
    <property type="match status" value="1"/>
</dbReference>
<accession>A0ABD5W6B4</accession>
<dbReference type="GeneID" id="76632228"/>
<keyword evidence="2" id="KW-1185">Reference proteome</keyword>
<dbReference type="RefSeq" id="WP_267164406.1">
    <property type="nucleotide sequence ID" value="NZ_CP112974.1"/>
</dbReference>
<dbReference type="Gene3D" id="1.10.150.20">
    <property type="entry name" value="5' to 3' exonuclease, C-terminal subdomain"/>
    <property type="match status" value="1"/>
</dbReference>
<dbReference type="InterPro" id="IPR010994">
    <property type="entry name" value="RuvA_2-like"/>
</dbReference>